<evidence type="ECO:0000259" key="2">
    <source>
        <dbReference type="Pfam" id="PF20521"/>
    </source>
</evidence>
<sequence length="235" mass="25191">MKLSSFICWLTIALFQVTKRTAALGIVAGPDQALEVQAKYLTTTDISPNSTITDSESSGNQTYSSELFVYLPDPAGTDNYTVVISSGTNLDKRTDVVPCLSEVLTETVCRVIYENVSLWWSIATVIYDYVHGDKCGPVTGSYNGVYYKYWADSGDCSSTALTKTIAGSLEYAFDKYMGNRDLCDTYTVKMTHGGTWIGNLVVGPNAATWLVTSAASGSGSCYSSGCGGLTSPYGC</sequence>
<feature type="chain" id="PRO_5007665354" description="Secreted protein CSS2 C-terminal domain-containing protein" evidence="1">
    <location>
        <begin position="24"/>
        <end position="235"/>
    </location>
</feature>
<evidence type="ECO:0000313" key="3">
    <source>
        <dbReference type="EMBL" id="CCF59249.1"/>
    </source>
</evidence>
<dbReference type="Proteomes" id="UP000005220">
    <property type="component" value="Chromosome 7"/>
</dbReference>
<dbReference type="AlphaFoldDB" id="H2AXZ9"/>
<dbReference type="KEGG" id="kaf:KAFR_0G02170"/>
<dbReference type="FunCoup" id="H2AXZ9">
    <property type="interactions" value="21"/>
</dbReference>
<accession>H2AXZ9</accession>
<gene>
    <name evidence="3" type="primary">KAFR0G02160</name>
    <name evidence="4" type="synonym">KAFR0G02170</name>
    <name evidence="3" type="ORF">KAFR_0G02160</name>
    <name evidence="4" type="ORF">KAFR_0G02170</name>
</gene>
<reference evidence="3 5" key="1">
    <citation type="journal article" date="2011" name="Proc. Natl. Acad. Sci. U.S.A.">
        <title>Evolutionary erosion of yeast sex chromosomes by mating-type switching accidents.</title>
        <authorList>
            <person name="Gordon J.L."/>
            <person name="Armisen D."/>
            <person name="Proux-Wera E."/>
            <person name="Oheigeartaigh S.S."/>
            <person name="Byrne K.P."/>
            <person name="Wolfe K.H."/>
        </authorList>
    </citation>
    <scope>NUCLEOTIDE SEQUENCE [LARGE SCALE GENOMIC DNA]</scope>
    <source>
        <strain evidence="5">ATCC 22294 / BCRC 22015 / CBS 2517 / CECT 1963 / NBRC 1671 / NRRL Y-8276</strain>
        <strain evidence="3">Type strain:CBS 2517</strain>
    </source>
</reference>
<name>H2AXZ9_KAZAF</name>
<dbReference type="RefSeq" id="XP_003958384.1">
    <property type="nucleotide sequence ID" value="XM_003958335.1"/>
</dbReference>
<protein>
    <recommendedName>
        <fullName evidence="2">Secreted protein CSS2 C-terminal domain-containing protein</fullName>
    </recommendedName>
</protein>
<dbReference type="OrthoDB" id="4067243at2759"/>
<dbReference type="HOGENOM" id="CLU_1180376_0_0_1"/>
<reference evidence="3" key="2">
    <citation type="submission" date="2012-01" db="EMBL/GenBank/DDBJ databases">
        <authorList>
            <person name="Byrne K."/>
        </authorList>
    </citation>
    <scope>NUCLEOTIDE SEQUENCE</scope>
    <source>
        <strain evidence="3">Type strain:CBS 2517</strain>
    </source>
</reference>
<evidence type="ECO:0000313" key="5">
    <source>
        <dbReference type="Proteomes" id="UP000005220"/>
    </source>
</evidence>
<dbReference type="InterPro" id="IPR046624">
    <property type="entry name" value="CSS2_C"/>
</dbReference>
<dbReference type="Pfam" id="PF20521">
    <property type="entry name" value="DUF6736"/>
    <property type="match status" value="1"/>
</dbReference>
<dbReference type="eggNOG" id="ENOG502SCP8">
    <property type="taxonomic scope" value="Eukaryota"/>
</dbReference>
<dbReference type="RefSeq" id="XP_003958385.1">
    <property type="nucleotide sequence ID" value="XM_003958336.1"/>
</dbReference>
<keyword evidence="5" id="KW-1185">Reference proteome</keyword>
<dbReference type="KEGG" id="kaf:KAFR_0G02160"/>
<dbReference type="InParanoid" id="H2AXZ9"/>
<proteinExistence type="predicted"/>
<dbReference type="GeneID" id="13887230"/>
<evidence type="ECO:0000313" key="4">
    <source>
        <dbReference type="EMBL" id="CCF59250.1"/>
    </source>
</evidence>
<feature type="signal peptide" evidence="1">
    <location>
        <begin position="1"/>
        <end position="23"/>
    </location>
</feature>
<dbReference type="EMBL" id="HE650827">
    <property type="protein sequence ID" value="CCF59250.1"/>
    <property type="molecule type" value="Genomic_DNA"/>
</dbReference>
<keyword evidence="1" id="KW-0732">Signal</keyword>
<feature type="domain" description="Secreted protein CSS2 C-terminal" evidence="2">
    <location>
        <begin position="88"/>
        <end position="205"/>
    </location>
</feature>
<organism evidence="3 5">
    <name type="scientific">Kazachstania africana (strain ATCC 22294 / BCRC 22015 / CBS 2517 / CECT 1963 / NBRC 1671 / NRRL Y-8276)</name>
    <name type="common">Yeast</name>
    <name type="synonym">Kluyveromyces africanus</name>
    <dbReference type="NCBI Taxonomy" id="1071382"/>
    <lineage>
        <taxon>Eukaryota</taxon>
        <taxon>Fungi</taxon>
        <taxon>Dikarya</taxon>
        <taxon>Ascomycota</taxon>
        <taxon>Saccharomycotina</taxon>
        <taxon>Saccharomycetes</taxon>
        <taxon>Saccharomycetales</taxon>
        <taxon>Saccharomycetaceae</taxon>
        <taxon>Kazachstania</taxon>
    </lineage>
</organism>
<dbReference type="EMBL" id="HE650827">
    <property type="protein sequence ID" value="CCF59249.1"/>
    <property type="molecule type" value="Genomic_DNA"/>
</dbReference>
<evidence type="ECO:0000256" key="1">
    <source>
        <dbReference type="SAM" id="SignalP"/>
    </source>
</evidence>
<dbReference type="GeneID" id="13887404"/>